<evidence type="ECO:0008006" key="7">
    <source>
        <dbReference type="Google" id="ProtNLM"/>
    </source>
</evidence>
<keyword evidence="2" id="KW-0143">Chaperone</keyword>
<dbReference type="InterPro" id="IPR009053">
    <property type="entry name" value="Prefoldin"/>
</dbReference>
<dbReference type="FunFam" id="1.10.287.370:FF:000005">
    <property type="entry name" value="Prefoldin subunit 4"/>
    <property type="match status" value="1"/>
</dbReference>
<dbReference type="InterPro" id="IPR002777">
    <property type="entry name" value="PFD_beta-like"/>
</dbReference>
<dbReference type="STRING" id="303698.A0A1V6SUY9"/>
<evidence type="ECO:0000313" key="6">
    <source>
        <dbReference type="Proteomes" id="UP000191285"/>
    </source>
</evidence>
<dbReference type="InterPro" id="IPR016661">
    <property type="entry name" value="PFDN4"/>
</dbReference>
<keyword evidence="4" id="KW-0175">Coiled coil</keyword>
<reference evidence="6" key="1">
    <citation type="journal article" date="2017" name="Nat. Microbiol.">
        <title>Global analysis of biosynthetic gene clusters reveals vast potential of secondary metabolite production in Penicillium species.</title>
        <authorList>
            <person name="Nielsen J.C."/>
            <person name="Grijseels S."/>
            <person name="Prigent S."/>
            <person name="Ji B."/>
            <person name="Dainat J."/>
            <person name="Nielsen K.F."/>
            <person name="Frisvad J.C."/>
            <person name="Workman M."/>
            <person name="Nielsen J."/>
        </authorList>
    </citation>
    <scope>NUCLEOTIDE SEQUENCE [LARGE SCALE GENOMIC DNA]</scope>
    <source>
        <strain evidence="6">IBT 24891</strain>
    </source>
</reference>
<dbReference type="CDD" id="cd23165">
    <property type="entry name" value="Prefoldin_4"/>
    <property type="match status" value="1"/>
</dbReference>
<evidence type="ECO:0000313" key="5">
    <source>
        <dbReference type="EMBL" id="OQE17560.1"/>
    </source>
</evidence>
<dbReference type="PANTHER" id="PTHR21100">
    <property type="entry name" value="PREFOLDIN SUBUNIT 4"/>
    <property type="match status" value="1"/>
</dbReference>
<dbReference type="PANTHER" id="PTHR21100:SF9">
    <property type="entry name" value="PREFOLDIN SUBUNIT 4"/>
    <property type="match status" value="1"/>
</dbReference>
<organism evidence="5 6">
    <name type="scientific">Penicillium steckii</name>
    <dbReference type="NCBI Taxonomy" id="303698"/>
    <lineage>
        <taxon>Eukaryota</taxon>
        <taxon>Fungi</taxon>
        <taxon>Dikarya</taxon>
        <taxon>Ascomycota</taxon>
        <taxon>Pezizomycotina</taxon>
        <taxon>Eurotiomycetes</taxon>
        <taxon>Eurotiomycetidae</taxon>
        <taxon>Eurotiales</taxon>
        <taxon>Aspergillaceae</taxon>
        <taxon>Penicillium</taxon>
    </lineage>
</organism>
<proteinExistence type="inferred from homology"/>
<gene>
    <name evidence="5" type="ORF">PENSTE_c020G06499</name>
</gene>
<sequence>MPLRLRTGHFTNLSTVQLAPSLITSIPLHSFKMMQPRMLSREEEGLGGSDENEVRREDQEKINRFSRLHQREATLEEQLKAKQKDKEDLEEISMELELADEEELVPYKIGDSFFQLPLADAQSMLSTSTEQIDTDVSKLEDSIGELREEMQQLKVALYARFGRSINLET</sequence>
<feature type="coiled-coil region" evidence="4">
    <location>
        <begin position="129"/>
        <end position="156"/>
    </location>
</feature>
<protein>
    <recommendedName>
        <fullName evidence="7">Prefoldin subunit 4</fullName>
    </recommendedName>
</protein>
<evidence type="ECO:0000256" key="2">
    <source>
        <dbReference type="ARBA" id="ARBA00023186"/>
    </source>
</evidence>
<evidence type="ECO:0000256" key="3">
    <source>
        <dbReference type="ARBA" id="ARBA00024667"/>
    </source>
</evidence>
<dbReference type="AlphaFoldDB" id="A0A1V6SUY9"/>
<name>A0A1V6SUY9_9EURO</name>
<evidence type="ECO:0000256" key="1">
    <source>
        <dbReference type="ARBA" id="ARBA00008045"/>
    </source>
</evidence>
<comment type="function">
    <text evidence="3">Binds specifically to cytosolic chaperonin (c-CPN) and transfers target proteins to it. Binds to nascent polypeptide chain and promotes folding in an environment in which there are many competing pathways for nonnative proteins.</text>
</comment>
<evidence type="ECO:0000256" key="4">
    <source>
        <dbReference type="SAM" id="Coils"/>
    </source>
</evidence>
<feature type="coiled-coil region" evidence="4">
    <location>
        <begin position="72"/>
        <end position="102"/>
    </location>
</feature>
<dbReference type="EMBL" id="MLKD01000020">
    <property type="protein sequence ID" value="OQE17560.1"/>
    <property type="molecule type" value="Genomic_DNA"/>
</dbReference>
<dbReference type="GO" id="GO:0016272">
    <property type="term" value="C:prefoldin complex"/>
    <property type="evidence" value="ECO:0007669"/>
    <property type="project" value="InterPro"/>
</dbReference>
<comment type="caution">
    <text evidence="5">The sequence shown here is derived from an EMBL/GenBank/DDBJ whole genome shotgun (WGS) entry which is preliminary data.</text>
</comment>
<dbReference type="GO" id="GO:0006457">
    <property type="term" value="P:protein folding"/>
    <property type="evidence" value="ECO:0007669"/>
    <property type="project" value="InterPro"/>
</dbReference>
<accession>A0A1V6SUY9</accession>
<dbReference type="Gene3D" id="1.10.287.370">
    <property type="match status" value="1"/>
</dbReference>
<comment type="similarity">
    <text evidence="1">Belongs to the prefoldin subunit beta family.</text>
</comment>
<dbReference type="Proteomes" id="UP000191285">
    <property type="component" value="Unassembled WGS sequence"/>
</dbReference>
<dbReference type="GO" id="GO:0051082">
    <property type="term" value="F:unfolded protein binding"/>
    <property type="evidence" value="ECO:0007669"/>
    <property type="project" value="InterPro"/>
</dbReference>
<dbReference type="OrthoDB" id="10250441at2759"/>
<dbReference type="Pfam" id="PF01920">
    <property type="entry name" value="Prefoldin_2"/>
    <property type="match status" value="1"/>
</dbReference>
<keyword evidence="6" id="KW-1185">Reference proteome</keyword>
<dbReference type="GO" id="GO:0005737">
    <property type="term" value="C:cytoplasm"/>
    <property type="evidence" value="ECO:0007669"/>
    <property type="project" value="TreeGrafter"/>
</dbReference>
<dbReference type="SUPFAM" id="SSF46579">
    <property type="entry name" value="Prefoldin"/>
    <property type="match status" value="1"/>
</dbReference>